<proteinExistence type="predicted"/>
<protein>
    <submittedName>
        <fullName evidence="2">Uncharacterized protein</fullName>
    </submittedName>
</protein>
<dbReference type="AlphaFoldDB" id="A0AA88DE35"/>
<sequence>MAAPLLLRGYPLHRLRLHFHFHRHILAVGRISVPRWPLCTAASEATRPEENASSSSTDNAGGSQSVKESPKYPRWNDTEYRQWKEKEQEILRDIEPILLLTKDILHSKI</sequence>
<dbReference type="EMBL" id="BTGU01000005">
    <property type="protein sequence ID" value="GMN35079.1"/>
    <property type="molecule type" value="Genomic_DNA"/>
</dbReference>
<evidence type="ECO:0000313" key="3">
    <source>
        <dbReference type="Proteomes" id="UP001187192"/>
    </source>
</evidence>
<accession>A0AA88DE35</accession>
<gene>
    <name evidence="2" type="ORF">TIFTF001_005070</name>
</gene>
<name>A0AA88DE35_FICCA</name>
<keyword evidence="3" id="KW-1185">Reference proteome</keyword>
<feature type="region of interest" description="Disordered" evidence="1">
    <location>
        <begin position="44"/>
        <end position="73"/>
    </location>
</feature>
<comment type="caution">
    <text evidence="2">The sequence shown here is derived from an EMBL/GenBank/DDBJ whole genome shotgun (WGS) entry which is preliminary data.</text>
</comment>
<evidence type="ECO:0000313" key="2">
    <source>
        <dbReference type="EMBL" id="GMN35079.1"/>
    </source>
</evidence>
<reference evidence="2" key="1">
    <citation type="submission" date="2023-07" db="EMBL/GenBank/DDBJ databases">
        <title>draft genome sequence of fig (Ficus carica).</title>
        <authorList>
            <person name="Takahashi T."/>
            <person name="Nishimura K."/>
        </authorList>
    </citation>
    <scope>NUCLEOTIDE SEQUENCE</scope>
</reference>
<organism evidence="2 3">
    <name type="scientific">Ficus carica</name>
    <name type="common">Common fig</name>
    <dbReference type="NCBI Taxonomy" id="3494"/>
    <lineage>
        <taxon>Eukaryota</taxon>
        <taxon>Viridiplantae</taxon>
        <taxon>Streptophyta</taxon>
        <taxon>Embryophyta</taxon>
        <taxon>Tracheophyta</taxon>
        <taxon>Spermatophyta</taxon>
        <taxon>Magnoliopsida</taxon>
        <taxon>eudicotyledons</taxon>
        <taxon>Gunneridae</taxon>
        <taxon>Pentapetalae</taxon>
        <taxon>rosids</taxon>
        <taxon>fabids</taxon>
        <taxon>Rosales</taxon>
        <taxon>Moraceae</taxon>
        <taxon>Ficeae</taxon>
        <taxon>Ficus</taxon>
    </lineage>
</organism>
<feature type="compositionally biased region" description="Polar residues" evidence="1">
    <location>
        <begin position="51"/>
        <end position="67"/>
    </location>
</feature>
<evidence type="ECO:0000256" key="1">
    <source>
        <dbReference type="SAM" id="MobiDB-lite"/>
    </source>
</evidence>
<dbReference type="Proteomes" id="UP001187192">
    <property type="component" value="Unassembled WGS sequence"/>
</dbReference>